<dbReference type="AlphaFoldDB" id="A0A9J6EBX8"/>
<reference evidence="2" key="1">
    <citation type="journal article" date="2020" name="Cell">
        <title>Large-Scale Comparative Analyses of Tick Genomes Elucidate Their Genetic Diversity and Vector Capacities.</title>
        <authorList>
            <consortium name="Tick Genome and Microbiome Consortium (TIGMIC)"/>
            <person name="Jia N."/>
            <person name="Wang J."/>
            <person name="Shi W."/>
            <person name="Du L."/>
            <person name="Sun Y."/>
            <person name="Zhan W."/>
            <person name="Jiang J.F."/>
            <person name="Wang Q."/>
            <person name="Zhang B."/>
            <person name="Ji P."/>
            <person name="Bell-Sakyi L."/>
            <person name="Cui X.M."/>
            <person name="Yuan T.T."/>
            <person name="Jiang B.G."/>
            <person name="Yang W.F."/>
            <person name="Lam T.T."/>
            <person name="Chang Q.C."/>
            <person name="Ding S.J."/>
            <person name="Wang X.J."/>
            <person name="Zhu J.G."/>
            <person name="Ruan X.D."/>
            <person name="Zhao L."/>
            <person name="Wei J.T."/>
            <person name="Ye R.Z."/>
            <person name="Que T.C."/>
            <person name="Du C.H."/>
            <person name="Zhou Y.H."/>
            <person name="Cheng J.X."/>
            <person name="Dai P.F."/>
            <person name="Guo W.B."/>
            <person name="Han X.H."/>
            <person name="Huang E.J."/>
            <person name="Li L.F."/>
            <person name="Wei W."/>
            <person name="Gao Y.C."/>
            <person name="Liu J.Z."/>
            <person name="Shao H.Z."/>
            <person name="Wang X."/>
            <person name="Wang C.C."/>
            <person name="Yang T.C."/>
            <person name="Huo Q.B."/>
            <person name="Li W."/>
            <person name="Chen H.Y."/>
            <person name="Chen S.E."/>
            <person name="Zhou L.G."/>
            <person name="Ni X.B."/>
            <person name="Tian J.H."/>
            <person name="Sheng Y."/>
            <person name="Liu T."/>
            <person name="Pan Y.S."/>
            <person name="Xia L.Y."/>
            <person name="Li J."/>
            <person name="Zhao F."/>
            <person name="Cao W.C."/>
        </authorList>
    </citation>
    <scope>NUCLEOTIDE SEQUENCE</scope>
    <source>
        <strain evidence="2">Rmic-2018</strain>
    </source>
</reference>
<evidence type="ECO:0000313" key="3">
    <source>
        <dbReference type="Proteomes" id="UP000821866"/>
    </source>
</evidence>
<feature type="compositionally biased region" description="Basic and acidic residues" evidence="1">
    <location>
        <begin position="176"/>
        <end position="201"/>
    </location>
</feature>
<evidence type="ECO:0000313" key="2">
    <source>
        <dbReference type="EMBL" id="KAH8031862.1"/>
    </source>
</evidence>
<name>A0A9J6EBX8_RHIMP</name>
<comment type="caution">
    <text evidence="2">The sequence shown here is derived from an EMBL/GenBank/DDBJ whole genome shotgun (WGS) entry which is preliminary data.</text>
</comment>
<gene>
    <name evidence="2" type="ORF">HPB51_021051</name>
</gene>
<evidence type="ECO:0000256" key="1">
    <source>
        <dbReference type="SAM" id="MobiDB-lite"/>
    </source>
</evidence>
<protein>
    <submittedName>
        <fullName evidence="2">Uncharacterized protein</fullName>
    </submittedName>
</protein>
<keyword evidence="3" id="KW-1185">Reference proteome</keyword>
<feature type="compositionally biased region" description="Low complexity" evidence="1">
    <location>
        <begin position="141"/>
        <end position="150"/>
    </location>
</feature>
<accession>A0A9J6EBX8</accession>
<dbReference type="Proteomes" id="UP000821866">
    <property type="component" value="Chromosome 3"/>
</dbReference>
<sequence>MSLSRAGLSEILLWKSPSSATHHRGCLELVRARMAFERPVSEGLRPHPGEETGLLFPPPFSRGAPAVEYVPHSTMLCALALVASAAARREGGVLMQASAAVGFGVSDDDLGATSPASGGPLSIRAFLALPSSSRQGRSRLSRAAGRRTLTPSDDEDEAWALASGPRPRGEPEEEAEKALFKPETRRVDGQGRAEKYSEGTGRHGRSS</sequence>
<organism evidence="2 3">
    <name type="scientific">Rhipicephalus microplus</name>
    <name type="common">Cattle tick</name>
    <name type="synonym">Boophilus microplus</name>
    <dbReference type="NCBI Taxonomy" id="6941"/>
    <lineage>
        <taxon>Eukaryota</taxon>
        <taxon>Metazoa</taxon>
        <taxon>Ecdysozoa</taxon>
        <taxon>Arthropoda</taxon>
        <taxon>Chelicerata</taxon>
        <taxon>Arachnida</taxon>
        <taxon>Acari</taxon>
        <taxon>Parasitiformes</taxon>
        <taxon>Ixodida</taxon>
        <taxon>Ixodoidea</taxon>
        <taxon>Ixodidae</taxon>
        <taxon>Rhipicephalinae</taxon>
        <taxon>Rhipicephalus</taxon>
        <taxon>Boophilus</taxon>
    </lineage>
</organism>
<feature type="region of interest" description="Disordered" evidence="1">
    <location>
        <begin position="134"/>
        <end position="207"/>
    </location>
</feature>
<reference evidence="2" key="2">
    <citation type="submission" date="2021-09" db="EMBL/GenBank/DDBJ databases">
        <authorList>
            <person name="Jia N."/>
            <person name="Wang J."/>
            <person name="Shi W."/>
            <person name="Du L."/>
            <person name="Sun Y."/>
            <person name="Zhan W."/>
            <person name="Jiang J."/>
            <person name="Wang Q."/>
            <person name="Zhang B."/>
            <person name="Ji P."/>
            <person name="Sakyi L.B."/>
            <person name="Cui X."/>
            <person name="Yuan T."/>
            <person name="Jiang B."/>
            <person name="Yang W."/>
            <person name="Lam T.T.-Y."/>
            <person name="Chang Q."/>
            <person name="Ding S."/>
            <person name="Wang X."/>
            <person name="Zhu J."/>
            <person name="Ruan X."/>
            <person name="Zhao L."/>
            <person name="Wei J."/>
            <person name="Que T."/>
            <person name="Du C."/>
            <person name="Cheng J."/>
            <person name="Dai P."/>
            <person name="Han X."/>
            <person name="Huang E."/>
            <person name="Gao Y."/>
            <person name="Liu J."/>
            <person name="Shao H."/>
            <person name="Ye R."/>
            <person name="Li L."/>
            <person name="Wei W."/>
            <person name="Wang X."/>
            <person name="Wang C."/>
            <person name="Huo Q."/>
            <person name="Li W."/>
            <person name="Guo W."/>
            <person name="Chen H."/>
            <person name="Chen S."/>
            <person name="Zhou L."/>
            <person name="Zhou L."/>
            <person name="Ni X."/>
            <person name="Tian J."/>
            <person name="Zhou Y."/>
            <person name="Sheng Y."/>
            <person name="Liu T."/>
            <person name="Pan Y."/>
            <person name="Xia L."/>
            <person name="Li J."/>
            <person name="Zhao F."/>
            <person name="Cao W."/>
        </authorList>
    </citation>
    <scope>NUCLEOTIDE SEQUENCE</scope>
    <source>
        <strain evidence="2">Rmic-2018</strain>
        <tissue evidence="2">Larvae</tissue>
    </source>
</reference>
<dbReference type="EMBL" id="JABSTU010000005">
    <property type="protein sequence ID" value="KAH8031862.1"/>
    <property type="molecule type" value="Genomic_DNA"/>
</dbReference>
<proteinExistence type="predicted"/>